<evidence type="ECO:0000313" key="2">
    <source>
        <dbReference type="EMBL" id="MBK4217944.1"/>
    </source>
</evidence>
<keyword evidence="3" id="KW-1185">Reference proteome</keyword>
<dbReference type="GO" id="GO:0004176">
    <property type="term" value="F:ATP-dependent peptidase activity"/>
    <property type="evidence" value="ECO:0007669"/>
    <property type="project" value="InterPro"/>
</dbReference>
<dbReference type="InterPro" id="IPR037219">
    <property type="entry name" value="Peptidase_M41-like"/>
</dbReference>
<dbReference type="GO" id="GO:0006508">
    <property type="term" value="P:proteolysis"/>
    <property type="evidence" value="ECO:0007669"/>
    <property type="project" value="InterPro"/>
</dbReference>
<dbReference type="GO" id="GO:0005524">
    <property type="term" value="F:ATP binding"/>
    <property type="evidence" value="ECO:0007669"/>
    <property type="project" value="InterPro"/>
</dbReference>
<dbReference type="SUPFAM" id="SSF52540">
    <property type="entry name" value="P-loop containing nucleoside triphosphate hydrolases"/>
    <property type="match status" value="1"/>
</dbReference>
<dbReference type="SUPFAM" id="SSF140990">
    <property type="entry name" value="FtsH protease domain-like"/>
    <property type="match status" value="1"/>
</dbReference>
<dbReference type="Gene3D" id="1.20.58.760">
    <property type="entry name" value="Peptidase M41"/>
    <property type="match status" value="1"/>
</dbReference>
<dbReference type="RefSeq" id="WP_200689165.1">
    <property type="nucleotide sequence ID" value="NZ_JAEPRQ010000010.1"/>
</dbReference>
<organism evidence="2 3">
    <name type="scientific">Paracoccus caeni</name>
    <dbReference type="NCBI Taxonomy" id="657651"/>
    <lineage>
        <taxon>Bacteria</taxon>
        <taxon>Pseudomonadati</taxon>
        <taxon>Pseudomonadota</taxon>
        <taxon>Alphaproteobacteria</taxon>
        <taxon>Rhodobacterales</taxon>
        <taxon>Paracoccaceae</taxon>
        <taxon>Paracoccus</taxon>
    </lineage>
</organism>
<proteinExistence type="predicted"/>
<dbReference type="PANTHER" id="PTHR23076">
    <property type="entry name" value="METALLOPROTEASE M41 FTSH"/>
    <property type="match status" value="1"/>
</dbReference>
<dbReference type="GO" id="GO:0016887">
    <property type="term" value="F:ATP hydrolysis activity"/>
    <property type="evidence" value="ECO:0007669"/>
    <property type="project" value="InterPro"/>
</dbReference>
<sequence>MPTWLAHYRSVVASLDVGTLDPQPQAEMSPEVFSALVEGRLSDVEEELEDLPAWGEPETPRRRLADDPMRAIALAALCRAFPTRTAFAAMTGTGAVTVLQVTDSDMVVDIKALLTQVLGDDDRRRKVALTCLPAPEGSGAASTASKMQHALNAISRGTTPHVLIIEAGASLPVRIARMLPEPIRLGPPDRSLIAAALSLRGDGYSAIAAKLPTDAALRQLPAAGLRFALRHRIRETQLAELQRLTRALRPSNGPTLDDIGGYGAAEDAARQLVGDLKAWAAGQIGWSEMTRSVLFHGPPGTGKTWLARAIAASAGVPLIQGSLSAWQAAGHLGQMLREMRATFAEAQAAAPCVLFLDEIDGAGDRKSPDRHAENYRRQVINALLELLDGATRIEGVAVVAACNDVDALDAALRRPGRLDRIVRVPLPGRHAIIRVLSHHLRGALDDETITRLAPRLIGKTPADLDAAIRAARGRARGAGRPLALQDIVLTLGLTEEDSATIRRVAVHEAGHAIAITALGRGRIREIHVGPSGGHVEARPPAKIPTRADLIDDIICLLAGRAAEELILGDVSIGSGDGARSDLAQATGIAVRLELAYGLGATGLVYVSDPNPILAADPALRARIDACLQAAMCQATALLCTRRDEVIALADRLCVERVIEGPNNGLAAQALPEPEDGL</sequence>
<dbReference type="Gene3D" id="3.40.50.300">
    <property type="entry name" value="P-loop containing nucleotide triphosphate hydrolases"/>
    <property type="match status" value="1"/>
</dbReference>
<comment type="caution">
    <text evidence="2">The sequence shown here is derived from an EMBL/GenBank/DDBJ whole genome shotgun (WGS) entry which is preliminary data.</text>
</comment>
<dbReference type="InterPro" id="IPR003959">
    <property type="entry name" value="ATPase_AAA_core"/>
</dbReference>
<reference evidence="2" key="1">
    <citation type="submission" date="2021-01" db="EMBL/GenBank/DDBJ databases">
        <title>Paracoccus amoyensis sp. nov., isolated from the surface seawater along the coast of Xiamen Island, China.</title>
        <authorList>
            <person name="Lyu L."/>
        </authorList>
    </citation>
    <scope>NUCLEOTIDE SEQUENCE</scope>
    <source>
        <strain evidence="2">MJ17</strain>
    </source>
</reference>
<dbReference type="Pfam" id="PF01434">
    <property type="entry name" value="Peptidase_M41"/>
    <property type="match status" value="1"/>
</dbReference>
<dbReference type="InterPro" id="IPR000642">
    <property type="entry name" value="Peptidase_M41"/>
</dbReference>
<dbReference type="Pfam" id="PF00004">
    <property type="entry name" value="AAA"/>
    <property type="match status" value="1"/>
</dbReference>
<protein>
    <submittedName>
        <fullName evidence="2">AAA family ATPase</fullName>
    </submittedName>
</protein>
<gene>
    <name evidence="2" type="ORF">JJJ17_18605</name>
</gene>
<dbReference type="GO" id="GO:0030163">
    <property type="term" value="P:protein catabolic process"/>
    <property type="evidence" value="ECO:0007669"/>
    <property type="project" value="TreeGrafter"/>
</dbReference>
<dbReference type="GO" id="GO:0005886">
    <property type="term" value="C:plasma membrane"/>
    <property type="evidence" value="ECO:0007669"/>
    <property type="project" value="TreeGrafter"/>
</dbReference>
<dbReference type="InterPro" id="IPR027417">
    <property type="entry name" value="P-loop_NTPase"/>
</dbReference>
<evidence type="ECO:0000259" key="1">
    <source>
        <dbReference type="SMART" id="SM00382"/>
    </source>
</evidence>
<dbReference type="InterPro" id="IPR003593">
    <property type="entry name" value="AAA+_ATPase"/>
</dbReference>
<name>A0A934SI74_9RHOB</name>
<dbReference type="CDD" id="cd19481">
    <property type="entry name" value="RecA-like_protease"/>
    <property type="match status" value="1"/>
</dbReference>
<dbReference type="GO" id="GO:0004222">
    <property type="term" value="F:metalloendopeptidase activity"/>
    <property type="evidence" value="ECO:0007669"/>
    <property type="project" value="InterPro"/>
</dbReference>
<dbReference type="Gene3D" id="1.10.8.60">
    <property type="match status" value="1"/>
</dbReference>
<dbReference type="Proteomes" id="UP000640485">
    <property type="component" value="Unassembled WGS sequence"/>
</dbReference>
<accession>A0A934SI74</accession>
<evidence type="ECO:0000313" key="3">
    <source>
        <dbReference type="Proteomes" id="UP000640485"/>
    </source>
</evidence>
<dbReference type="SMART" id="SM00382">
    <property type="entry name" value="AAA"/>
    <property type="match status" value="1"/>
</dbReference>
<dbReference type="PANTHER" id="PTHR23076:SF97">
    <property type="entry name" value="ATP-DEPENDENT ZINC METALLOPROTEASE YME1L1"/>
    <property type="match status" value="1"/>
</dbReference>
<feature type="domain" description="AAA+ ATPase" evidence="1">
    <location>
        <begin position="289"/>
        <end position="428"/>
    </location>
</feature>
<dbReference type="AlphaFoldDB" id="A0A934SI74"/>
<dbReference type="EMBL" id="JAEPRQ010000010">
    <property type="protein sequence ID" value="MBK4217944.1"/>
    <property type="molecule type" value="Genomic_DNA"/>
</dbReference>